<sequence>MRAVVSIILLNILLERIFVTVAIECSVYWSILTKPIRIGQDLQLECNIGDKDICPGNPRWSGGPDNQVISVGNVVYNQEKYDITNFPGKYIMTIRDIRKADLSSRYICHVKFDKFEAIIKDKDPTYSLNISQPKSLQGDLRIFANISAVPLNRTKNQHRWLRYPVHNSTKTEDLPNSEKFKENMEDDGISLTVKNLTKKDVNMTYELIYSNAKFSGDVILQLISTGSSLNSSSDTFWNKWPWIIAGTLTCLTIIFIILGIKMYMRKKKYQIP</sequence>
<keyword evidence="1" id="KW-0812">Transmembrane</keyword>
<keyword evidence="2" id="KW-0732">Signal</keyword>
<proteinExistence type="predicted"/>
<evidence type="ECO:0000313" key="4">
    <source>
        <dbReference type="Proteomes" id="UP000596742"/>
    </source>
</evidence>
<evidence type="ECO:0008006" key="5">
    <source>
        <dbReference type="Google" id="ProtNLM"/>
    </source>
</evidence>
<dbReference type="Proteomes" id="UP000596742">
    <property type="component" value="Unassembled WGS sequence"/>
</dbReference>
<dbReference type="OrthoDB" id="10299146at2759"/>
<evidence type="ECO:0000313" key="3">
    <source>
        <dbReference type="EMBL" id="VDI79466.1"/>
    </source>
</evidence>
<feature type="signal peptide" evidence="2">
    <location>
        <begin position="1"/>
        <end position="22"/>
    </location>
</feature>
<protein>
    <recommendedName>
        <fullName evidence="5">Ig-like domain-containing protein</fullName>
    </recommendedName>
</protein>
<comment type="caution">
    <text evidence="3">The sequence shown here is derived from an EMBL/GenBank/DDBJ whole genome shotgun (WGS) entry which is preliminary data.</text>
</comment>
<accession>A0A8B6HH37</accession>
<dbReference type="AlphaFoldDB" id="A0A8B6HH37"/>
<reference evidence="3" key="1">
    <citation type="submission" date="2018-11" db="EMBL/GenBank/DDBJ databases">
        <authorList>
            <person name="Alioto T."/>
            <person name="Alioto T."/>
        </authorList>
    </citation>
    <scope>NUCLEOTIDE SEQUENCE</scope>
</reference>
<feature type="chain" id="PRO_5033039278" description="Ig-like domain-containing protein" evidence="2">
    <location>
        <begin position="23"/>
        <end position="272"/>
    </location>
</feature>
<feature type="transmembrane region" description="Helical" evidence="1">
    <location>
        <begin position="240"/>
        <end position="260"/>
    </location>
</feature>
<name>A0A8B6HH37_MYTGA</name>
<evidence type="ECO:0000256" key="2">
    <source>
        <dbReference type="SAM" id="SignalP"/>
    </source>
</evidence>
<keyword evidence="1" id="KW-0472">Membrane</keyword>
<evidence type="ECO:0000256" key="1">
    <source>
        <dbReference type="SAM" id="Phobius"/>
    </source>
</evidence>
<organism evidence="3 4">
    <name type="scientific">Mytilus galloprovincialis</name>
    <name type="common">Mediterranean mussel</name>
    <dbReference type="NCBI Taxonomy" id="29158"/>
    <lineage>
        <taxon>Eukaryota</taxon>
        <taxon>Metazoa</taxon>
        <taxon>Spiralia</taxon>
        <taxon>Lophotrochozoa</taxon>
        <taxon>Mollusca</taxon>
        <taxon>Bivalvia</taxon>
        <taxon>Autobranchia</taxon>
        <taxon>Pteriomorphia</taxon>
        <taxon>Mytilida</taxon>
        <taxon>Mytiloidea</taxon>
        <taxon>Mytilidae</taxon>
        <taxon>Mytilinae</taxon>
        <taxon>Mytilus</taxon>
    </lineage>
</organism>
<dbReference type="EMBL" id="UYJE01010076">
    <property type="protein sequence ID" value="VDI79466.1"/>
    <property type="molecule type" value="Genomic_DNA"/>
</dbReference>
<keyword evidence="4" id="KW-1185">Reference proteome</keyword>
<gene>
    <name evidence="3" type="ORF">MGAL_10B083957</name>
</gene>
<keyword evidence="1" id="KW-1133">Transmembrane helix</keyword>